<dbReference type="EMBL" id="AXNV01000002">
    <property type="protein sequence ID" value="ERT49090.1"/>
    <property type="molecule type" value="Genomic_DNA"/>
</dbReference>
<evidence type="ECO:0000313" key="3">
    <source>
        <dbReference type="EMBL" id="ERT49090.1"/>
    </source>
</evidence>
<evidence type="ECO:0000259" key="2">
    <source>
        <dbReference type="Pfam" id="PF21111"/>
    </source>
</evidence>
<protein>
    <recommendedName>
        <fullName evidence="2">CdiA toxin EC869-like domain-containing protein</fullName>
    </recommendedName>
</protein>
<feature type="domain" description="CdiA toxin EC869-like" evidence="2">
    <location>
        <begin position="843"/>
        <end position="952"/>
    </location>
</feature>
<feature type="compositionally biased region" description="Polar residues" evidence="1">
    <location>
        <begin position="1"/>
        <end position="12"/>
    </location>
</feature>
<sequence>MSSGSANYSQTNGDRKVVDSPTTFLIGDGSNLKVGKVENTAGAIGATGSGKLSIDEYIGHNLENKDKTTTKGASLSLSPSSTPVSGVGINYANRDLESVTKNTVVGNVEIGKSSGDEINKDLASMTEVTKDEDTKTDIFIESQTIRYALNPSQFKEDLQIAIIEGKATGRTVVKTIDNMINGDKSQDIGDAEKRSLIEIKEAIVRVQTAPAMDIIAKEDLADKNVQAKLKVEIEKFDPNDPTLSEKVRERLDELKAEGKEIVAFYDKTTGKIFINQNAKDEEVRASIAREYKIKEDLELGRGKENDKGQLRSTVAGEIAYDEIKDRLKKGDKNPISASSFDVAKMDKDSEVTSDKYGEAIKGLLKIGVSGAKYSRDISEMNDNPDIIYKDPEGAKKKVATALDKLNKDYDKNVDDIVEGWNRPEYAKKEMPILKEKIDKEKDPKMRNLLIARYGYLEKEAYPFDTFMKELNKGTAKGFIAGVVIKAAMNTPQGRGITLGIIGAKALYDIYQGAKEEPKIAITFTQANDIKKIAPEFYKDAESLFRIGNKSEVSNSALIGAAENYYKNNKTPDGKTGDIVGFLAGAKVGGDFAGKAINRPVTYIYKSPNPSLVPVNGATNGEQLLLEYKAMNTLPATNGTLAPSLTTSGALATVPLLTDGANKQGMVNKLGKEPLDVEKAPVFATISDEKLTSFQNEVSKAGTKLDLKTGELIGPKGGKGKVVGTTLDGKIVANMSGRNVIFENGKQNTISAGSFKKFEIPKTNEVVEVSTPEQLAKDFSDLLNYEKQKSITKVQNKVYGEVLGKPITQIQLENIGVDVKVRNSGVKIDGTTKIGDEIDNLKNSLGHNFPVYDKLETKNGVTIATSTKARDITQKTYNSVEYKNGLYNRIKGDIDDILGFESAKMKNGKTLNKDMIDKKILEISINEHELTKQQIDNIKRGVDYGKQKGVEVKFIIEK</sequence>
<feature type="region of interest" description="Disordered" evidence="1">
    <location>
        <begin position="1"/>
        <end position="20"/>
    </location>
</feature>
<dbReference type="PATRIC" id="fig|1316587.3.peg.228"/>
<dbReference type="AlphaFoldDB" id="U7TXF4"/>
<dbReference type="GO" id="GO:0004530">
    <property type="term" value="F:deoxyribonuclease I activity"/>
    <property type="evidence" value="ECO:0007669"/>
    <property type="project" value="InterPro"/>
</dbReference>
<comment type="caution">
    <text evidence="3">The sequence shown here is derived from an EMBL/GenBank/DDBJ whole genome shotgun (WGS) entry which is preliminary data.</text>
</comment>
<dbReference type="InterPro" id="IPR033799">
    <property type="entry name" value="CdiA_EC869-like"/>
</dbReference>
<dbReference type="Pfam" id="PF21111">
    <property type="entry name" value="CDI_toxin_EC869_like"/>
    <property type="match status" value="1"/>
</dbReference>
<name>U7TXF4_FUSNU</name>
<evidence type="ECO:0000256" key="1">
    <source>
        <dbReference type="SAM" id="MobiDB-lite"/>
    </source>
</evidence>
<reference evidence="3" key="1">
    <citation type="submission" date="2013-10" db="EMBL/GenBank/DDBJ databases">
        <title>The Genome Sequence of Fusobacterium nucleatum CTI-6.</title>
        <authorList>
            <consortium name="The Broad Institute Genomics Platform"/>
            <person name="Earl A."/>
            <person name="Ward D."/>
            <person name="Feldgarden M."/>
            <person name="Gevers D."/>
            <person name="Kostic A."/>
            <person name="Garrett W."/>
            <person name="Young S.K."/>
            <person name="Zeng Q."/>
            <person name="Gargeya S."/>
            <person name="Fitzgerald M."/>
            <person name="Abouelleil A."/>
            <person name="Alvarado L."/>
            <person name="Berlin A.M."/>
            <person name="Chapman S.B."/>
            <person name="Gainer-Dewar J."/>
            <person name="Goldberg J."/>
            <person name="Gnerre S."/>
            <person name="Griggs A."/>
            <person name="Gujja S."/>
            <person name="Hansen M."/>
            <person name="Howarth C."/>
            <person name="Imamovic A."/>
            <person name="Ireland A."/>
            <person name="Larimer J."/>
            <person name="McCowan C."/>
            <person name="Murphy C."/>
            <person name="Pearson M."/>
            <person name="Poon T.W."/>
            <person name="Priest M."/>
            <person name="Roberts A."/>
            <person name="Saif S."/>
            <person name="Shea T."/>
            <person name="Sykes S."/>
            <person name="Wortman J."/>
            <person name="Nusbaum C."/>
            <person name="Birren B."/>
        </authorList>
    </citation>
    <scope>NUCLEOTIDE SEQUENCE [LARGE SCALE GENOMIC DNA]</scope>
    <source>
        <strain evidence="3">CTI-6</strain>
    </source>
</reference>
<gene>
    <name evidence="3" type="ORF">HMPREF1767_00229</name>
</gene>
<accession>U7TXF4</accession>
<dbReference type="Gene3D" id="3.40.1350.110">
    <property type="match status" value="1"/>
</dbReference>
<proteinExistence type="predicted"/>
<organism evidence="3">
    <name type="scientific">Fusobacterium nucleatum CTI-6</name>
    <dbReference type="NCBI Taxonomy" id="1316587"/>
    <lineage>
        <taxon>Bacteria</taxon>
        <taxon>Fusobacteriati</taxon>
        <taxon>Fusobacteriota</taxon>
        <taxon>Fusobacteriia</taxon>
        <taxon>Fusobacteriales</taxon>
        <taxon>Fusobacteriaceae</taxon>
        <taxon>Fusobacterium</taxon>
    </lineage>
</organism>